<dbReference type="SUPFAM" id="SSF54001">
    <property type="entry name" value="Cysteine proteinases"/>
    <property type="match status" value="1"/>
</dbReference>
<evidence type="ECO:0000256" key="3">
    <source>
        <dbReference type="ARBA" id="ARBA00022801"/>
    </source>
</evidence>
<dbReference type="PANTHER" id="PTHR47359">
    <property type="entry name" value="PEPTIDOGLYCAN DL-ENDOPEPTIDASE CWLO"/>
    <property type="match status" value="1"/>
</dbReference>
<dbReference type="PROSITE" id="PS51935">
    <property type="entry name" value="NLPC_P60"/>
    <property type="match status" value="1"/>
</dbReference>
<evidence type="ECO:0000256" key="1">
    <source>
        <dbReference type="ARBA" id="ARBA00007074"/>
    </source>
</evidence>
<dbReference type="GO" id="GO:0006508">
    <property type="term" value="P:proteolysis"/>
    <property type="evidence" value="ECO:0007669"/>
    <property type="project" value="UniProtKB-KW"/>
</dbReference>
<evidence type="ECO:0000256" key="2">
    <source>
        <dbReference type="ARBA" id="ARBA00022670"/>
    </source>
</evidence>
<dbReference type="Pfam" id="PF00877">
    <property type="entry name" value="NLPC_P60"/>
    <property type="match status" value="1"/>
</dbReference>
<keyword evidence="2" id="KW-0645">Protease</keyword>
<accession>A0A328N6P9</accession>
<organism evidence="6 7">
    <name type="scientific">Micromonospora noduli</name>
    <dbReference type="NCBI Taxonomy" id="709876"/>
    <lineage>
        <taxon>Bacteria</taxon>
        <taxon>Bacillati</taxon>
        <taxon>Actinomycetota</taxon>
        <taxon>Actinomycetes</taxon>
        <taxon>Micromonosporales</taxon>
        <taxon>Micromonosporaceae</taxon>
        <taxon>Micromonospora</taxon>
    </lineage>
</organism>
<dbReference type="GO" id="GO:0008234">
    <property type="term" value="F:cysteine-type peptidase activity"/>
    <property type="evidence" value="ECO:0007669"/>
    <property type="project" value="UniProtKB-KW"/>
</dbReference>
<gene>
    <name evidence="6" type="ORF">LAH08_02979</name>
</gene>
<reference evidence="6 7" key="1">
    <citation type="submission" date="2018-03" db="EMBL/GenBank/DDBJ databases">
        <title>Defining the species Micromonospora saelicesensis and Micromonospora noduli under the framework of genomics.</title>
        <authorList>
            <person name="Riesco R."/>
            <person name="Trujillo M.E."/>
        </authorList>
    </citation>
    <scope>NUCLEOTIDE SEQUENCE [LARGE SCALE GENOMIC DNA]</scope>
    <source>
        <strain evidence="6 7">LAH08</strain>
    </source>
</reference>
<protein>
    <recommendedName>
        <fullName evidence="5">NlpC/P60 domain-containing protein</fullName>
    </recommendedName>
</protein>
<sequence length="344" mass="36141">MTKIIVGVGTVVVIACLGLPLLLLSSVTGGGPGRCAIAAPPGLRPSGQPPGANRWDTEQLDIAAAIIDVGVTKGVPRWGWIIAVATAMQESGLRNLPHLGDRNDHDSIGVFQQRPSQGWGTIAQLSKPAYQAGKFFDKLQSVPGWQTMPLTQAAQAVQVSAFPDVYATWTDDALHLVEQLTSTLADCATDALDTLPAGFALPANTPPAVETALGWAAEQLGTPYHFGGSCSDPHSGDPDKQCDCSSLMQAAYRAAGISIPRVTTDQVDAGKPVADRTQLLPGDLVFIPGRQGTMANPRHVGMYLGEGLIIQAPKTGDIVKITKLSSWIDEIAAIRRIATQGSRG</sequence>
<keyword evidence="3" id="KW-0378">Hydrolase</keyword>
<evidence type="ECO:0000313" key="7">
    <source>
        <dbReference type="Proteomes" id="UP000248966"/>
    </source>
</evidence>
<comment type="similarity">
    <text evidence="1">Belongs to the peptidase C40 family.</text>
</comment>
<name>A0A328N6P9_9ACTN</name>
<dbReference type="InterPro" id="IPR038765">
    <property type="entry name" value="Papain-like_cys_pep_sf"/>
</dbReference>
<comment type="caution">
    <text evidence="6">The sequence shown here is derived from an EMBL/GenBank/DDBJ whole genome shotgun (WGS) entry which is preliminary data.</text>
</comment>
<dbReference type="Gene3D" id="3.90.1720.10">
    <property type="entry name" value="endopeptidase domain like (from Nostoc punctiforme)"/>
    <property type="match status" value="1"/>
</dbReference>
<dbReference type="EMBL" id="PYAA01000017">
    <property type="protein sequence ID" value="RAO00726.1"/>
    <property type="molecule type" value="Genomic_DNA"/>
</dbReference>
<feature type="domain" description="NlpC/P60" evidence="5">
    <location>
        <begin position="206"/>
        <end position="338"/>
    </location>
</feature>
<dbReference type="Proteomes" id="UP000248966">
    <property type="component" value="Unassembled WGS sequence"/>
</dbReference>
<dbReference type="InterPro" id="IPR051794">
    <property type="entry name" value="PG_Endopeptidase_C40"/>
</dbReference>
<dbReference type="RefSeq" id="WP_112584285.1">
    <property type="nucleotide sequence ID" value="NZ_PYAA01000017.1"/>
</dbReference>
<keyword evidence="4" id="KW-0788">Thiol protease</keyword>
<dbReference type="InterPro" id="IPR000064">
    <property type="entry name" value="NLP_P60_dom"/>
</dbReference>
<evidence type="ECO:0000259" key="5">
    <source>
        <dbReference type="PROSITE" id="PS51935"/>
    </source>
</evidence>
<proteinExistence type="inferred from homology"/>
<dbReference type="PANTHER" id="PTHR47359:SF3">
    <property type="entry name" value="NLP_P60 DOMAIN-CONTAINING PROTEIN-RELATED"/>
    <property type="match status" value="1"/>
</dbReference>
<dbReference type="AlphaFoldDB" id="A0A328N6P9"/>
<evidence type="ECO:0000313" key="6">
    <source>
        <dbReference type="EMBL" id="RAO00726.1"/>
    </source>
</evidence>
<evidence type="ECO:0000256" key="4">
    <source>
        <dbReference type="ARBA" id="ARBA00022807"/>
    </source>
</evidence>
<dbReference type="PROSITE" id="PS51257">
    <property type="entry name" value="PROKAR_LIPOPROTEIN"/>
    <property type="match status" value="1"/>
</dbReference>